<dbReference type="SUPFAM" id="SSF54160">
    <property type="entry name" value="Chromo domain-like"/>
    <property type="match status" value="1"/>
</dbReference>
<feature type="domain" description="Tf2-1-like SH3-like" evidence="1">
    <location>
        <begin position="3"/>
        <end position="51"/>
    </location>
</feature>
<evidence type="ECO:0000313" key="2">
    <source>
        <dbReference type="EMBL" id="GAV72031.1"/>
    </source>
</evidence>
<dbReference type="Pfam" id="PF24626">
    <property type="entry name" value="SH3_Tf2-1"/>
    <property type="match status" value="1"/>
</dbReference>
<comment type="caution">
    <text evidence="2">The sequence shown here is derived from an EMBL/GenBank/DDBJ whole genome shotgun (WGS) entry which is preliminary data.</text>
</comment>
<reference evidence="3" key="1">
    <citation type="submission" date="2016-04" db="EMBL/GenBank/DDBJ databases">
        <title>Cephalotus genome sequencing.</title>
        <authorList>
            <person name="Fukushima K."/>
            <person name="Hasebe M."/>
            <person name="Fang X."/>
        </authorList>
    </citation>
    <scope>NUCLEOTIDE SEQUENCE [LARGE SCALE GENOMIC DNA]</scope>
    <source>
        <strain evidence="3">cv. St1</strain>
    </source>
</reference>
<dbReference type="PANTHER" id="PTHR46148:SF57">
    <property type="entry name" value="OS12G0499874 PROTEIN"/>
    <property type="match status" value="1"/>
</dbReference>
<dbReference type="PANTHER" id="PTHR46148">
    <property type="entry name" value="CHROMO DOMAIN-CONTAINING PROTEIN"/>
    <property type="match status" value="1"/>
</dbReference>
<dbReference type="Proteomes" id="UP000187406">
    <property type="component" value="Unassembled WGS sequence"/>
</dbReference>
<proteinExistence type="predicted"/>
<evidence type="ECO:0000313" key="3">
    <source>
        <dbReference type="Proteomes" id="UP000187406"/>
    </source>
</evidence>
<dbReference type="InterPro" id="IPR016197">
    <property type="entry name" value="Chromo-like_dom_sf"/>
</dbReference>
<accession>A0A1Q3BVQ2</accession>
<dbReference type="STRING" id="3775.A0A1Q3BVQ2"/>
<gene>
    <name evidence="2" type="ORF">CFOL_v3_15520</name>
</gene>
<dbReference type="EMBL" id="BDDD01000957">
    <property type="protein sequence ID" value="GAV72031.1"/>
    <property type="molecule type" value="Genomic_DNA"/>
</dbReference>
<organism evidence="2 3">
    <name type="scientific">Cephalotus follicularis</name>
    <name type="common">Albany pitcher plant</name>
    <dbReference type="NCBI Taxonomy" id="3775"/>
    <lineage>
        <taxon>Eukaryota</taxon>
        <taxon>Viridiplantae</taxon>
        <taxon>Streptophyta</taxon>
        <taxon>Embryophyta</taxon>
        <taxon>Tracheophyta</taxon>
        <taxon>Spermatophyta</taxon>
        <taxon>Magnoliopsida</taxon>
        <taxon>eudicotyledons</taxon>
        <taxon>Gunneridae</taxon>
        <taxon>Pentapetalae</taxon>
        <taxon>rosids</taxon>
        <taxon>fabids</taxon>
        <taxon>Oxalidales</taxon>
        <taxon>Cephalotaceae</taxon>
        <taxon>Cephalotus</taxon>
    </lineage>
</organism>
<evidence type="ECO:0000259" key="1">
    <source>
        <dbReference type="Pfam" id="PF24626"/>
    </source>
</evidence>
<dbReference type="InParanoid" id="A0A1Q3BVQ2"/>
<dbReference type="InterPro" id="IPR056924">
    <property type="entry name" value="SH3_Tf2-1"/>
</dbReference>
<protein>
    <submittedName>
        <fullName evidence="2">Chromo domain-containing protein</fullName>
    </submittedName>
</protein>
<dbReference type="AlphaFoldDB" id="A0A1Q3BVQ2"/>
<sequence>MRFGEKGKLSPRYIGPFEILKRIGEVAYKHALPPDLSHIHNVFHISLLRKYMANPYHVFRAEPIQVRKDLSYDEQPVEILDYKEQILRTKKIPLVKVLWRNHGVEEATWELEETIRKEYPHFFKTNE</sequence>
<keyword evidence="3" id="KW-1185">Reference proteome</keyword>
<name>A0A1Q3BVQ2_CEPFO</name>
<dbReference type="OrthoDB" id="1738613at2759"/>